<evidence type="ECO:0000313" key="4">
    <source>
        <dbReference type="Proteomes" id="UP001501265"/>
    </source>
</evidence>
<protein>
    <submittedName>
        <fullName evidence="3">YceI family protein</fullName>
    </submittedName>
</protein>
<gene>
    <name evidence="3" type="ORF">GCM10023220_28290</name>
</gene>
<feature type="domain" description="Lipid/polyisoprenoid-binding YceI-like" evidence="2">
    <location>
        <begin position="121"/>
        <end position="290"/>
    </location>
</feature>
<sequence>MALGLLRRRRNTKAPAGFVLPLPAGAGGVGRTVLDPVDQPLAGADVTVTALDTHQVLARGATDPFGLFMAALPPGRYSMLIVAEGLEPHRETVEVTGGSGPVPGVVRLQPARQLALPPTGTWLFDPPHTAIRFIAKHVGMAHVHGRFERFDGAIHMAPDMSDTRVQVRIDAASLTTGNTTRDNHLRSADFLDVEHYPYIDFVSSRFAYRGGSKWVLHGTLSMHGVSRSVGLETTYLGTVNGGYGEELRCAALATAELHREDYTLNWRSMLARGIAVVGPTVQLELDVQAMYRNADTPTPPE</sequence>
<dbReference type="Pfam" id="PF04264">
    <property type="entry name" value="YceI"/>
    <property type="match status" value="1"/>
</dbReference>
<dbReference type="SMART" id="SM00867">
    <property type="entry name" value="YceI"/>
    <property type="match status" value="1"/>
</dbReference>
<dbReference type="InterPro" id="IPR007372">
    <property type="entry name" value="Lipid/polyisoprenoid-bd_YceI"/>
</dbReference>
<accession>A0ABP9BPT1</accession>
<comment type="similarity">
    <text evidence="1">Belongs to the UPF0312 family.</text>
</comment>
<dbReference type="InterPro" id="IPR008969">
    <property type="entry name" value="CarboxyPept-like_regulatory"/>
</dbReference>
<dbReference type="Gene3D" id="2.40.128.110">
    <property type="entry name" value="Lipid/polyisoprenoid-binding, YceI-like"/>
    <property type="match status" value="1"/>
</dbReference>
<dbReference type="Pfam" id="PF13620">
    <property type="entry name" value="CarboxypepD_reg"/>
    <property type="match status" value="1"/>
</dbReference>
<dbReference type="InterPro" id="IPR036761">
    <property type="entry name" value="TTHA0802/YceI-like_sf"/>
</dbReference>
<keyword evidence="4" id="KW-1185">Reference proteome</keyword>
<dbReference type="SUPFAM" id="SSF101874">
    <property type="entry name" value="YceI-like"/>
    <property type="match status" value="1"/>
</dbReference>
<evidence type="ECO:0000256" key="1">
    <source>
        <dbReference type="ARBA" id="ARBA00008812"/>
    </source>
</evidence>
<reference evidence="4" key="1">
    <citation type="journal article" date="2019" name="Int. J. Syst. Evol. Microbiol.">
        <title>The Global Catalogue of Microorganisms (GCM) 10K type strain sequencing project: providing services to taxonomists for standard genome sequencing and annotation.</title>
        <authorList>
            <consortium name="The Broad Institute Genomics Platform"/>
            <consortium name="The Broad Institute Genome Sequencing Center for Infectious Disease"/>
            <person name="Wu L."/>
            <person name="Ma J."/>
        </authorList>
    </citation>
    <scope>NUCLEOTIDE SEQUENCE [LARGE SCALE GENOMIC DNA]</scope>
    <source>
        <strain evidence="4">JCM 18081</strain>
    </source>
</reference>
<evidence type="ECO:0000313" key="3">
    <source>
        <dbReference type="EMBL" id="GAA4798701.1"/>
    </source>
</evidence>
<dbReference type="SUPFAM" id="SSF49464">
    <property type="entry name" value="Carboxypeptidase regulatory domain-like"/>
    <property type="match status" value="1"/>
</dbReference>
<evidence type="ECO:0000259" key="2">
    <source>
        <dbReference type="SMART" id="SM00867"/>
    </source>
</evidence>
<dbReference type="EMBL" id="BAABIG010000024">
    <property type="protein sequence ID" value="GAA4798701.1"/>
    <property type="molecule type" value="Genomic_DNA"/>
</dbReference>
<organism evidence="3 4">
    <name type="scientific">Streptomyces ziwulingensis</name>
    <dbReference type="NCBI Taxonomy" id="1045501"/>
    <lineage>
        <taxon>Bacteria</taxon>
        <taxon>Bacillati</taxon>
        <taxon>Actinomycetota</taxon>
        <taxon>Actinomycetes</taxon>
        <taxon>Kitasatosporales</taxon>
        <taxon>Streptomycetaceae</taxon>
        <taxon>Streptomyces</taxon>
    </lineage>
</organism>
<comment type="caution">
    <text evidence="3">The sequence shown here is derived from an EMBL/GenBank/DDBJ whole genome shotgun (WGS) entry which is preliminary data.</text>
</comment>
<name>A0ABP9BPT1_9ACTN</name>
<dbReference type="RefSeq" id="WP_345619889.1">
    <property type="nucleotide sequence ID" value="NZ_BAABIG010000024.1"/>
</dbReference>
<dbReference type="PANTHER" id="PTHR34406">
    <property type="entry name" value="PROTEIN YCEI"/>
    <property type="match status" value="1"/>
</dbReference>
<dbReference type="Gene3D" id="2.60.40.1120">
    <property type="entry name" value="Carboxypeptidase-like, regulatory domain"/>
    <property type="match status" value="1"/>
</dbReference>
<proteinExistence type="inferred from homology"/>
<dbReference type="PANTHER" id="PTHR34406:SF1">
    <property type="entry name" value="PROTEIN YCEI"/>
    <property type="match status" value="1"/>
</dbReference>
<dbReference type="Proteomes" id="UP001501265">
    <property type="component" value="Unassembled WGS sequence"/>
</dbReference>